<protein>
    <submittedName>
        <fullName evidence="1">Uncharacterized protein</fullName>
    </submittedName>
</protein>
<dbReference type="EMBL" id="JANBVO010000018">
    <property type="protein sequence ID" value="KAJ9143802.1"/>
    <property type="molecule type" value="Genomic_DNA"/>
</dbReference>
<dbReference type="AlphaFoldDB" id="A0AA38VPD8"/>
<keyword evidence="2" id="KW-1185">Reference proteome</keyword>
<sequence>MSLGAVTTSAFYSCQPYGNATFCPATATATVTQTVAFTTEYYVTFLAACPTASWWATYTIEETCTGNPATWTPPVIPPSFTTTEVVCDVCAEKTQTITCPAVTASATATTPATVTVHGNGVTVTITPAPTTVATVTGGGATGAGACSTCGEETSTATSTGTVPVVTAGAPAVGTMKKGLALFAGAAVLAAQFML</sequence>
<gene>
    <name evidence="1" type="ORF">NKR23_g6313</name>
</gene>
<comment type="caution">
    <text evidence="1">The sequence shown here is derived from an EMBL/GenBank/DDBJ whole genome shotgun (WGS) entry which is preliminary data.</text>
</comment>
<dbReference type="Proteomes" id="UP001174694">
    <property type="component" value="Unassembled WGS sequence"/>
</dbReference>
<evidence type="ECO:0000313" key="1">
    <source>
        <dbReference type="EMBL" id="KAJ9143802.1"/>
    </source>
</evidence>
<evidence type="ECO:0000313" key="2">
    <source>
        <dbReference type="Proteomes" id="UP001174694"/>
    </source>
</evidence>
<reference evidence="1" key="1">
    <citation type="submission" date="2022-07" db="EMBL/GenBank/DDBJ databases">
        <title>Fungi with potential for degradation of polypropylene.</title>
        <authorList>
            <person name="Gostincar C."/>
        </authorList>
    </citation>
    <scope>NUCLEOTIDE SEQUENCE</scope>
    <source>
        <strain evidence="1">EXF-13308</strain>
    </source>
</reference>
<name>A0AA38VPD8_9PEZI</name>
<proteinExistence type="predicted"/>
<organism evidence="1 2">
    <name type="scientific">Pleurostoma richardsiae</name>
    <dbReference type="NCBI Taxonomy" id="41990"/>
    <lineage>
        <taxon>Eukaryota</taxon>
        <taxon>Fungi</taxon>
        <taxon>Dikarya</taxon>
        <taxon>Ascomycota</taxon>
        <taxon>Pezizomycotina</taxon>
        <taxon>Sordariomycetes</taxon>
        <taxon>Sordariomycetidae</taxon>
        <taxon>Calosphaeriales</taxon>
        <taxon>Pleurostomataceae</taxon>
        <taxon>Pleurostoma</taxon>
    </lineage>
</organism>
<accession>A0AA38VPD8</accession>